<accession>A0AAV9E3C6</accession>
<feature type="region of interest" description="Disordered" evidence="1">
    <location>
        <begin position="40"/>
        <end position="62"/>
    </location>
</feature>
<organism evidence="2 3">
    <name type="scientific">Acorus calamus</name>
    <name type="common">Sweet flag</name>
    <dbReference type="NCBI Taxonomy" id="4465"/>
    <lineage>
        <taxon>Eukaryota</taxon>
        <taxon>Viridiplantae</taxon>
        <taxon>Streptophyta</taxon>
        <taxon>Embryophyta</taxon>
        <taxon>Tracheophyta</taxon>
        <taxon>Spermatophyta</taxon>
        <taxon>Magnoliopsida</taxon>
        <taxon>Liliopsida</taxon>
        <taxon>Acoraceae</taxon>
        <taxon>Acorus</taxon>
    </lineage>
</organism>
<proteinExistence type="predicted"/>
<evidence type="ECO:0000256" key="1">
    <source>
        <dbReference type="SAM" id="MobiDB-lite"/>
    </source>
</evidence>
<keyword evidence="3" id="KW-1185">Reference proteome</keyword>
<reference evidence="2" key="1">
    <citation type="journal article" date="2023" name="Nat. Commun.">
        <title>Diploid and tetraploid genomes of Acorus and the evolution of monocots.</title>
        <authorList>
            <person name="Ma L."/>
            <person name="Liu K.W."/>
            <person name="Li Z."/>
            <person name="Hsiao Y.Y."/>
            <person name="Qi Y."/>
            <person name="Fu T."/>
            <person name="Tang G.D."/>
            <person name="Zhang D."/>
            <person name="Sun W.H."/>
            <person name="Liu D.K."/>
            <person name="Li Y."/>
            <person name="Chen G.Z."/>
            <person name="Liu X.D."/>
            <person name="Liao X.Y."/>
            <person name="Jiang Y.T."/>
            <person name="Yu X."/>
            <person name="Hao Y."/>
            <person name="Huang J."/>
            <person name="Zhao X.W."/>
            <person name="Ke S."/>
            <person name="Chen Y.Y."/>
            <person name="Wu W.L."/>
            <person name="Hsu J.L."/>
            <person name="Lin Y.F."/>
            <person name="Huang M.D."/>
            <person name="Li C.Y."/>
            <person name="Huang L."/>
            <person name="Wang Z.W."/>
            <person name="Zhao X."/>
            <person name="Zhong W.Y."/>
            <person name="Peng D.H."/>
            <person name="Ahmad S."/>
            <person name="Lan S."/>
            <person name="Zhang J.S."/>
            <person name="Tsai W.C."/>
            <person name="Van de Peer Y."/>
            <person name="Liu Z.J."/>
        </authorList>
    </citation>
    <scope>NUCLEOTIDE SEQUENCE</scope>
    <source>
        <strain evidence="2">CP</strain>
    </source>
</reference>
<protein>
    <submittedName>
        <fullName evidence="2">Uncharacterized protein</fullName>
    </submittedName>
</protein>
<reference evidence="2" key="2">
    <citation type="submission" date="2023-06" db="EMBL/GenBank/DDBJ databases">
        <authorList>
            <person name="Ma L."/>
            <person name="Liu K.-W."/>
            <person name="Li Z."/>
            <person name="Hsiao Y.-Y."/>
            <person name="Qi Y."/>
            <person name="Fu T."/>
            <person name="Tang G."/>
            <person name="Zhang D."/>
            <person name="Sun W.-H."/>
            <person name="Liu D.-K."/>
            <person name="Li Y."/>
            <person name="Chen G.-Z."/>
            <person name="Liu X.-D."/>
            <person name="Liao X.-Y."/>
            <person name="Jiang Y.-T."/>
            <person name="Yu X."/>
            <person name="Hao Y."/>
            <person name="Huang J."/>
            <person name="Zhao X.-W."/>
            <person name="Ke S."/>
            <person name="Chen Y.-Y."/>
            <person name="Wu W.-L."/>
            <person name="Hsu J.-L."/>
            <person name="Lin Y.-F."/>
            <person name="Huang M.-D."/>
            <person name="Li C.-Y."/>
            <person name="Huang L."/>
            <person name="Wang Z.-W."/>
            <person name="Zhao X."/>
            <person name="Zhong W.-Y."/>
            <person name="Peng D.-H."/>
            <person name="Ahmad S."/>
            <person name="Lan S."/>
            <person name="Zhang J.-S."/>
            <person name="Tsai W.-C."/>
            <person name="Van De Peer Y."/>
            <person name="Liu Z.-J."/>
        </authorList>
    </citation>
    <scope>NUCLEOTIDE SEQUENCE</scope>
    <source>
        <strain evidence="2">CP</strain>
        <tissue evidence="2">Leaves</tissue>
    </source>
</reference>
<sequence>MEDWRFVDLLVHVADDTLEKIFCVGLKRANEIIGTTTEKMESQGGCGLTGERRPAGASVRERAARVGLSGQVKMREMRGRHVNSLDENVMKNKETE</sequence>
<gene>
    <name evidence="2" type="ORF">QJS10_CPA09g01791</name>
</gene>
<feature type="compositionally biased region" description="Basic and acidic residues" evidence="1">
    <location>
        <begin position="50"/>
        <end position="62"/>
    </location>
</feature>
<evidence type="ECO:0000313" key="3">
    <source>
        <dbReference type="Proteomes" id="UP001180020"/>
    </source>
</evidence>
<comment type="caution">
    <text evidence="2">The sequence shown here is derived from an EMBL/GenBank/DDBJ whole genome shotgun (WGS) entry which is preliminary data.</text>
</comment>
<dbReference type="AlphaFoldDB" id="A0AAV9E3C6"/>
<evidence type="ECO:0000313" key="2">
    <source>
        <dbReference type="EMBL" id="KAK1307962.1"/>
    </source>
</evidence>
<dbReference type="EMBL" id="JAUJYO010000009">
    <property type="protein sequence ID" value="KAK1307962.1"/>
    <property type="molecule type" value="Genomic_DNA"/>
</dbReference>
<dbReference type="Proteomes" id="UP001180020">
    <property type="component" value="Unassembled WGS sequence"/>
</dbReference>
<name>A0AAV9E3C6_ACOCL</name>